<dbReference type="InParanoid" id="A0A1X2H1B1"/>
<dbReference type="GO" id="GO:0035091">
    <property type="term" value="F:phosphatidylinositol binding"/>
    <property type="evidence" value="ECO:0007669"/>
    <property type="project" value="InterPro"/>
</dbReference>
<evidence type="ECO:0000256" key="1">
    <source>
        <dbReference type="SAM" id="MobiDB-lite"/>
    </source>
</evidence>
<dbReference type="InterPro" id="IPR001683">
    <property type="entry name" value="PX_dom"/>
</dbReference>
<sequence length="366" mass="41181">MLSTAKHGVPCRTTVSVKELNYLIRQVSVLSYERHHDDRKIWYTLLVSASPLRCRSPQEVYKDEDSGAPDEERLQDNGSRSVSADSNYFIARRFDHFKQLAQQLAGQCACAPKLDHKRRLYLLPKQKHIRRQVQIAHFLDALFQLSPSITQSVIVLNFFRHDTMPVLHASSWYTHLTGKIRSLRYPSSSSSSSSAPRPPLTAATAASSSPALHDYLSSQDQTHMQPPLVHVTSESTTTLGTGPHTTRDRLFSYTSTISTTSTSTTASHSPTHIKLKVVYDVHNIIALQVPRTITFDDLRSRIRQKLVHDVSLSPEFSLLFNDCRSSASSTYSKSVGNPLVISTDKEFVHIMNSYWSCLAKVTLRVL</sequence>
<feature type="domain" description="PX" evidence="2">
    <location>
        <begin position="84"/>
        <end position="161"/>
    </location>
</feature>
<dbReference type="EMBL" id="MCGN01000011">
    <property type="protein sequence ID" value="ORY91129.1"/>
    <property type="molecule type" value="Genomic_DNA"/>
</dbReference>
<dbReference type="Pfam" id="PF00787">
    <property type="entry name" value="PX"/>
    <property type="match status" value="1"/>
</dbReference>
<dbReference type="InterPro" id="IPR036871">
    <property type="entry name" value="PX_dom_sf"/>
</dbReference>
<dbReference type="Proteomes" id="UP000242180">
    <property type="component" value="Unassembled WGS sequence"/>
</dbReference>
<protein>
    <recommendedName>
        <fullName evidence="2">PX domain-containing protein</fullName>
    </recommendedName>
</protein>
<evidence type="ECO:0000313" key="3">
    <source>
        <dbReference type="EMBL" id="ORY91129.1"/>
    </source>
</evidence>
<comment type="caution">
    <text evidence="3">The sequence shown here is derived from an EMBL/GenBank/DDBJ whole genome shotgun (WGS) entry which is preliminary data.</text>
</comment>
<dbReference type="AlphaFoldDB" id="A0A1X2H1B1"/>
<feature type="region of interest" description="Disordered" evidence="1">
    <location>
        <begin position="185"/>
        <end position="204"/>
    </location>
</feature>
<dbReference type="SUPFAM" id="SSF54277">
    <property type="entry name" value="CAD &amp; PB1 domains"/>
    <property type="match status" value="1"/>
</dbReference>
<feature type="region of interest" description="Disordered" evidence="1">
    <location>
        <begin position="58"/>
        <end position="81"/>
    </location>
</feature>
<proteinExistence type="predicted"/>
<dbReference type="Gene3D" id="3.10.20.90">
    <property type="entry name" value="Phosphatidylinositol 3-kinase Catalytic Subunit, Chain A, domain 1"/>
    <property type="match status" value="1"/>
</dbReference>
<gene>
    <name evidence="3" type="ORF">BCR43DRAFT_527756</name>
</gene>
<dbReference type="SUPFAM" id="SSF64268">
    <property type="entry name" value="PX domain"/>
    <property type="match status" value="1"/>
</dbReference>
<evidence type="ECO:0000259" key="2">
    <source>
        <dbReference type="Pfam" id="PF00787"/>
    </source>
</evidence>
<feature type="compositionally biased region" description="Basic and acidic residues" evidence="1">
    <location>
        <begin position="60"/>
        <end position="75"/>
    </location>
</feature>
<name>A0A1X2H1B1_SYNRA</name>
<reference evidence="3 4" key="1">
    <citation type="submission" date="2016-07" db="EMBL/GenBank/DDBJ databases">
        <title>Pervasive Adenine N6-methylation of Active Genes in Fungi.</title>
        <authorList>
            <consortium name="DOE Joint Genome Institute"/>
            <person name="Mondo S.J."/>
            <person name="Dannebaum R.O."/>
            <person name="Kuo R.C."/>
            <person name="Labutti K."/>
            <person name="Haridas S."/>
            <person name="Kuo A."/>
            <person name="Salamov A."/>
            <person name="Ahrendt S.R."/>
            <person name="Lipzen A."/>
            <person name="Sullivan W."/>
            <person name="Andreopoulos W.B."/>
            <person name="Clum A."/>
            <person name="Lindquist E."/>
            <person name="Daum C."/>
            <person name="Ramamoorthy G.K."/>
            <person name="Gryganskyi A."/>
            <person name="Culley D."/>
            <person name="Magnuson J.K."/>
            <person name="James T.Y."/>
            <person name="O'Malley M.A."/>
            <person name="Stajich J.E."/>
            <person name="Spatafora J.W."/>
            <person name="Visel A."/>
            <person name="Grigoriev I.V."/>
        </authorList>
    </citation>
    <scope>NUCLEOTIDE SEQUENCE [LARGE SCALE GENOMIC DNA]</scope>
    <source>
        <strain evidence="3 4">NRRL 2496</strain>
    </source>
</reference>
<dbReference type="OrthoDB" id="2277268at2759"/>
<dbReference type="Gene3D" id="3.30.1520.10">
    <property type="entry name" value="Phox-like domain"/>
    <property type="match status" value="1"/>
</dbReference>
<evidence type="ECO:0000313" key="4">
    <source>
        <dbReference type="Proteomes" id="UP000242180"/>
    </source>
</evidence>
<accession>A0A1X2H1B1</accession>
<organism evidence="3 4">
    <name type="scientific">Syncephalastrum racemosum</name>
    <name type="common">Filamentous fungus</name>
    <dbReference type="NCBI Taxonomy" id="13706"/>
    <lineage>
        <taxon>Eukaryota</taxon>
        <taxon>Fungi</taxon>
        <taxon>Fungi incertae sedis</taxon>
        <taxon>Mucoromycota</taxon>
        <taxon>Mucoromycotina</taxon>
        <taxon>Mucoromycetes</taxon>
        <taxon>Mucorales</taxon>
        <taxon>Syncephalastraceae</taxon>
        <taxon>Syncephalastrum</taxon>
    </lineage>
</organism>
<keyword evidence="4" id="KW-1185">Reference proteome</keyword>